<sequence>MAASSLVNRSAFASQSSRLPSVCEMFARCLPNSGESGYLDS</sequence>
<dbReference type="AlphaFoldDB" id="A0A0J1B4H5"/>
<dbReference type="PATRIC" id="fig|595434.4.peg.6347"/>
<reference evidence="1" key="1">
    <citation type="submission" date="2015-05" db="EMBL/GenBank/DDBJ databases">
        <title>Permanent draft genome of Rhodopirellula islandicus K833.</title>
        <authorList>
            <person name="Kizina J."/>
            <person name="Richter M."/>
            <person name="Glockner F.O."/>
            <person name="Harder J."/>
        </authorList>
    </citation>
    <scope>NUCLEOTIDE SEQUENCE [LARGE SCALE GENOMIC DNA]</scope>
    <source>
        <strain evidence="1">K833</strain>
    </source>
</reference>
<organism evidence="1 2">
    <name type="scientific">Rhodopirellula islandica</name>
    <dbReference type="NCBI Taxonomy" id="595434"/>
    <lineage>
        <taxon>Bacteria</taxon>
        <taxon>Pseudomonadati</taxon>
        <taxon>Planctomycetota</taxon>
        <taxon>Planctomycetia</taxon>
        <taxon>Pirellulales</taxon>
        <taxon>Pirellulaceae</taxon>
        <taxon>Rhodopirellula</taxon>
    </lineage>
</organism>
<protein>
    <submittedName>
        <fullName evidence="1">Uncharacterized protein</fullName>
    </submittedName>
</protein>
<dbReference type="EMBL" id="LECT01000054">
    <property type="protein sequence ID" value="KLU01513.1"/>
    <property type="molecule type" value="Genomic_DNA"/>
</dbReference>
<evidence type="ECO:0000313" key="1">
    <source>
        <dbReference type="EMBL" id="KLU01513.1"/>
    </source>
</evidence>
<keyword evidence="2" id="KW-1185">Reference proteome</keyword>
<comment type="caution">
    <text evidence="1">The sequence shown here is derived from an EMBL/GenBank/DDBJ whole genome shotgun (WGS) entry which is preliminary data.</text>
</comment>
<accession>A0A0J1B4H5</accession>
<dbReference type="Proteomes" id="UP000036367">
    <property type="component" value="Unassembled WGS sequence"/>
</dbReference>
<name>A0A0J1B4H5_RHOIS</name>
<proteinExistence type="predicted"/>
<evidence type="ECO:0000313" key="2">
    <source>
        <dbReference type="Proteomes" id="UP000036367"/>
    </source>
</evidence>
<gene>
    <name evidence="1" type="ORF">RISK_006669</name>
</gene>